<keyword evidence="1" id="KW-0472">Membrane</keyword>
<proteinExistence type="predicted"/>
<dbReference type="Pfam" id="PF01757">
    <property type="entry name" value="Acyl_transf_3"/>
    <property type="match status" value="1"/>
</dbReference>
<keyword evidence="1" id="KW-1133">Transmembrane helix</keyword>
<feature type="transmembrane region" description="Helical" evidence="1">
    <location>
        <begin position="276"/>
        <end position="295"/>
    </location>
</feature>
<dbReference type="RefSeq" id="WP_076370177.1">
    <property type="nucleotide sequence ID" value="NZ_FTMG01000001.1"/>
</dbReference>
<dbReference type="Proteomes" id="UP000541583">
    <property type="component" value="Unassembled WGS sequence"/>
</dbReference>
<feature type="transmembrane region" description="Helical" evidence="1">
    <location>
        <begin position="51"/>
        <end position="73"/>
    </location>
</feature>
<feature type="transmembrane region" description="Helical" evidence="1">
    <location>
        <begin position="94"/>
        <end position="111"/>
    </location>
</feature>
<feature type="domain" description="Acyltransferase 3" evidence="2">
    <location>
        <begin position="15"/>
        <end position="359"/>
    </location>
</feature>
<keyword evidence="1" id="KW-0812">Transmembrane</keyword>
<protein>
    <submittedName>
        <fullName evidence="3">Peptidoglycan/LPS O-acetylase OafA/YrhL</fullName>
    </submittedName>
</protein>
<reference evidence="3 4" key="1">
    <citation type="submission" date="2020-08" db="EMBL/GenBank/DDBJ databases">
        <title>Genomic Encyclopedia of Type Strains, Phase IV (KMG-V): Genome sequencing to study the core and pangenomes of soil and plant-associated prokaryotes.</title>
        <authorList>
            <person name="Whitman W."/>
        </authorList>
    </citation>
    <scope>NUCLEOTIDE SEQUENCE [LARGE SCALE GENOMIC DNA]</scope>
    <source>
        <strain evidence="3 4">ANJLi2</strain>
    </source>
</reference>
<organism evidence="3 4">
    <name type="scientific">Mucilaginibacter lappiensis</name>
    <dbReference type="NCBI Taxonomy" id="354630"/>
    <lineage>
        <taxon>Bacteria</taxon>
        <taxon>Pseudomonadati</taxon>
        <taxon>Bacteroidota</taxon>
        <taxon>Sphingobacteriia</taxon>
        <taxon>Sphingobacteriales</taxon>
        <taxon>Sphingobacteriaceae</taxon>
        <taxon>Mucilaginibacter</taxon>
    </lineage>
</organism>
<evidence type="ECO:0000259" key="2">
    <source>
        <dbReference type="Pfam" id="PF01757"/>
    </source>
</evidence>
<evidence type="ECO:0000313" key="4">
    <source>
        <dbReference type="Proteomes" id="UP000541583"/>
    </source>
</evidence>
<name>A0ABR6PCR4_9SPHI</name>
<keyword evidence="4" id="KW-1185">Reference proteome</keyword>
<comment type="caution">
    <text evidence="3">The sequence shown here is derived from an EMBL/GenBank/DDBJ whole genome shotgun (WGS) entry which is preliminary data.</text>
</comment>
<evidence type="ECO:0000313" key="3">
    <source>
        <dbReference type="EMBL" id="MBB6107496.1"/>
    </source>
</evidence>
<feature type="transmembrane region" description="Helical" evidence="1">
    <location>
        <begin position="168"/>
        <end position="187"/>
    </location>
</feature>
<feature type="transmembrane region" description="Helical" evidence="1">
    <location>
        <begin position="315"/>
        <end position="334"/>
    </location>
</feature>
<feature type="transmembrane region" description="Helical" evidence="1">
    <location>
        <begin position="194"/>
        <end position="216"/>
    </location>
</feature>
<accession>A0ABR6PCR4</accession>
<dbReference type="InterPro" id="IPR050879">
    <property type="entry name" value="Acyltransferase_3"/>
</dbReference>
<dbReference type="InterPro" id="IPR002656">
    <property type="entry name" value="Acyl_transf_3_dom"/>
</dbReference>
<sequence length="385" mass="44047">MKEDKPKAVMHPRYKQLDSLRGLAALSVFFIHIIGKNAVDNPLVDFLKRTPLGIVFNGGAAVMFFFVLSGFVLSLPFINNEKPLKLTAFYIKRVFRIYPALILAIVLSVLLKEFVYDKFIISPIPDIQSGEWGGFWNWHWNKEHIHELIKTFVLIGPEFNFNLLDPPIWSLVIEMKISILLPFFIMIIARSSAVLNFIFLIIMVCLAYDHAGVWPIGVFYLGILMAKYKDQITNTIQSWPLVILIVACCLGIFLYNIGFEFAGKIQQHYALLSHTWNSYIIAVGSCIMMMIVLANKNLSLFFEHSVFTFLGNISYSFYLIHMPLVIAMSSVFVGRYAFGGLYTFITAFLFALIISYLMLVFIEKPFQRISAKLIRRFKALNAISI</sequence>
<feature type="transmembrane region" description="Helical" evidence="1">
    <location>
        <begin position="341"/>
        <end position="362"/>
    </location>
</feature>
<evidence type="ECO:0000256" key="1">
    <source>
        <dbReference type="SAM" id="Phobius"/>
    </source>
</evidence>
<feature type="transmembrane region" description="Helical" evidence="1">
    <location>
        <begin position="236"/>
        <end position="255"/>
    </location>
</feature>
<dbReference type="EMBL" id="JACHCB010000001">
    <property type="protein sequence ID" value="MBB6107496.1"/>
    <property type="molecule type" value="Genomic_DNA"/>
</dbReference>
<gene>
    <name evidence="3" type="ORF">HDF23_000226</name>
</gene>
<dbReference type="PANTHER" id="PTHR23028">
    <property type="entry name" value="ACETYLTRANSFERASE"/>
    <property type="match status" value="1"/>
</dbReference>
<feature type="transmembrane region" description="Helical" evidence="1">
    <location>
        <begin position="20"/>
        <end position="39"/>
    </location>
</feature>